<evidence type="ECO:0000259" key="2">
    <source>
        <dbReference type="Pfam" id="PF13976"/>
    </source>
</evidence>
<gene>
    <name evidence="3" type="ORF">Tci_060345</name>
</gene>
<feature type="region of interest" description="Disordered" evidence="1">
    <location>
        <begin position="488"/>
        <end position="513"/>
    </location>
</feature>
<comment type="caution">
    <text evidence="3">The sequence shown here is derived from an EMBL/GenBank/DDBJ whole genome shotgun (WGS) entry which is preliminary data.</text>
</comment>
<protein>
    <submittedName>
        <fullName evidence="3">Uncharacterized mitochondrial protein AtMg00810-like</fullName>
    </submittedName>
</protein>
<dbReference type="PANTHER" id="PTHR11439:SF495">
    <property type="entry name" value="REVERSE TRANSCRIPTASE, RNA-DEPENDENT DNA POLYMERASE-RELATED"/>
    <property type="match status" value="1"/>
</dbReference>
<dbReference type="AlphaFoldDB" id="A0A6L2NS01"/>
<reference evidence="3" key="1">
    <citation type="journal article" date="2019" name="Sci. Rep.">
        <title>Draft genome of Tanacetum cinerariifolium, the natural source of mosquito coil.</title>
        <authorList>
            <person name="Yamashiro T."/>
            <person name="Shiraishi A."/>
            <person name="Satake H."/>
            <person name="Nakayama K."/>
        </authorList>
    </citation>
    <scope>NUCLEOTIDE SEQUENCE</scope>
</reference>
<feature type="compositionally biased region" description="Polar residues" evidence="1">
    <location>
        <begin position="229"/>
        <end position="241"/>
    </location>
</feature>
<organism evidence="3">
    <name type="scientific">Tanacetum cinerariifolium</name>
    <name type="common">Dalmatian daisy</name>
    <name type="synonym">Chrysanthemum cinerariifolium</name>
    <dbReference type="NCBI Taxonomy" id="118510"/>
    <lineage>
        <taxon>Eukaryota</taxon>
        <taxon>Viridiplantae</taxon>
        <taxon>Streptophyta</taxon>
        <taxon>Embryophyta</taxon>
        <taxon>Tracheophyta</taxon>
        <taxon>Spermatophyta</taxon>
        <taxon>Magnoliopsida</taxon>
        <taxon>eudicotyledons</taxon>
        <taxon>Gunneridae</taxon>
        <taxon>Pentapetalae</taxon>
        <taxon>asterids</taxon>
        <taxon>campanulids</taxon>
        <taxon>Asterales</taxon>
        <taxon>Asteraceae</taxon>
        <taxon>Asteroideae</taxon>
        <taxon>Anthemideae</taxon>
        <taxon>Anthemidinae</taxon>
        <taxon>Tanacetum</taxon>
    </lineage>
</organism>
<dbReference type="EMBL" id="BKCJ010009735">
    <property type="protein sequence ID" value="GEU88367.1"/>
    <property type="molecule type" value="Genomic_DNA"/>
</dbReference>
<dbReference type="Pfam" id="PF13976">
    <property type="entry name" value="gag_pre-integrs"/>
    <property type="match status" value="1"/>
</dbReference>
<name>A0A6L2NS01_TANCI</name>
<evidence type="ECO:0000313" key="3">
    <source>
        <dbReference type="EMBL" id="GEU88367.1"/>
    </source>
</evidence>
<evidence type="ECO:0000256" key="1">
    <source>
        <dbReference type="SAM" id="MobiDB-lite"/>
    </source>
</evidence>
<feature type="compositionally biased region" description="Polar residues" evidence="1">
    <location>
        <begin position="504"/>
        <end position="513"/>
    </location>
</feature>
<sequence length="513" mass="58441">MGDRSLLKNFVEKFMGTVHFGNNHFEAIIGYGDYVQGNITVCHVYYVEGLGHNLFSVGQFYDGDLEVVFYSKTCYVRKREGDDLLTGDRESNLYTISISDMAASSLVCLMSKATSTKSWLWHRRLSHLNFGSINDLTKFDLVDGLLKFQYRKDHLCSTCERGKSKKASHPPKLVPKDLDNLFGPMYEEYFKKRSFETSINSAAQQVHNHKDSPLTSSIVVKEHEAPPILTTSDEQTSQISLNEADESNQKESIDFDGNMVFVPYDVPNFEEAESSTIALDPSNMHEFHQKHGMDESVSMSTPIATKRLDADLKGTPTDQTTYHQMIGGIMYLTASRLDIASVTFVCARYQAHPMVKHLKEVKRIFWYLRQSYNIGLWYPKDSGFELISYNEDHARCKDDCKSTSGGIQFLGEKLVSWSLKKTEYQLAYLFTKALPKERFEYLVHRIVKEHLIAEEIKKLVEGANNVENVEDDSSTLKKDDTQTILGTRLEPRSNKESPEVEITATKQPTNVIE</sequence>
<proteinExistence type="predicted"/>
<dbReference type="InterPro" id="IPR025724">
    <property type="entry name" value="GAG-pre-integrase_dom"/>
</dbReference>
<dbReference type="PANTHER" id="PTHR11439">
    <property type="entry name" value="GAG-POL-RELATED RETROTRANSPOSON"/>
    <property type="match status" value="1"/>
</dbReference>
<feature type="domain" description="GAG-pre-integrase" evidence="2">
    <location>
        <begin position="92"/>
        <end position="164"/>
    </location>
</feature>
<accession>A0A6L2NS01</accession>
<feature type="region of interest" description="Disordered" evidence="1">
    <location>
        <begin position="226"/>
        <end position="249"/>
    </location>
</feature>
<feature type="compositionally biased region" description="Basic and acidic residues" evidence="1">
    <location>
        <begin position="489"/>
        <end position="498"/>
    </location>
</feature>